<dbReference type="AlphaFoldDB" id="A0A1Y2DWI6"/>
<keyword evidence="3" id="KW-1185">Reference proteome</keyword>
<feature type="transmembrane region" description="Helical" evidence="1">
    <location>
        <begin position="6"/>
        <end position="23"/>
    </location>
</feature>
<reference evidence="2" key="1">
    <citation type="submission" date="2016-08" db="EMBL/GenBank/DDBJ databases">
        <title>A Parts List for Fungal Cellulosomes Revealed by Comparative Genomics.</title>
        <authorList>
            <consortium name="DOE Joint Genome Institute"/>
            <person name="Haitjema C.H."/>
            <person name="Gilmore S.P."/>
            <person name="Henske J.K."/>
            <person name="Solomon K.V."/>
            <person name="De Groot R."/>
            <person name="Kuo A."/>
            <person name="Mondo S.J."/>
            <person name="Salamov A.A."/>
            <person name="Labutti K."/>
            <person name="Zhao Z."/>
            <person name="Chiniquy J."/>
            <person name="Barry K."/>
            <person name="Brewer H.M."/>
            <person name="Purvine S.O."/>
            <person name="Wright A.T."/>
            <person name="Boxma B."/>
            <person name="Van Alen T."/>
            <person name="Hackstein J.H."/>
            <person name="Baker S.E."/>
            <person name="Grigoriev I.V."/>
            <person name="O'Malley M.A."/>
        </authorList>
    </citation>
    <scope>NUCLEOTIDE SEQUENCE [LARGE SCALE GENOMIC DNA]</scope>
    <source>
        <strain evidence="2">G1</strain>
    </source>
</reference>
<accession>A0A1Y2DWI6</accession>
<keyword evidence="1" id="KW-0812">Transmembrane</keyword>
<dbReference type="EMBL" id="MCOG01000056">
    <property type="protein sequence ID" value="ORY63617.1"/>
    <property type="molecule type" value="Genomic_DNA"/>
</dbReference>
<proteinExistence type="predicted"/>
<evidence type="ECO:0000313" key="2">
    <source>
        <dbReference type="EMBL" id="ORY63617.1"/>
    </source>
</evidence>
<name>A0A1Y2DWI6_9FUNG</name>
<evidence type="ECO:0000256" key="1">
    <source>
        <dbReference type="SAM" id="Phobius"/>
    </source>
</evidence>
<keyword evidence="1" id="KW-0472">Membrane</keyword>
<comment type="caution">
    <text evidence="2">The sequence shown here is derived from an EMBL/GenBank/DDBJ whole genome shotgun (WGS) entry which is preliminary data.</text>
</comment>
<evidence type="ECO:0000313" key="3">
    <source>
        <dbReference type="Proteomes" id="UP000193920"/>
    </source>
</evidence>
<dbReference type="OrthoDB" id="2135617at2759"/>
<keyword evidence="1" id="KW-1133">Transmembrane helix</keyword>
<dbReference type="Proteomes" id="UP000193920">
    <property type="component" value="Unassembled WGS sequence"/>
</dbReference>
<sequence length="245" mass="28168">MKFYTLYVTLLFITTTVFSYSIVNKNRNLKWKRDVTVNVNQYAFSELAEGCSKDLENFREYYDCTGLANINRTNFQSVCTTFNSEKCQTVLKDPLSYIPNCKKSAVIDEMFSDTAVNMRKAEMNIICHTDEQGKLCPVAEIFIDNNRNTTEMKNAIRRSCLSEKCNEVMIDTIPELLAGTKKAESLTITEGEVDKNIDEEVDSWIDFLKSKECTHQYNQSEAIPLEKSFVLMLTLTIILSFSFLF</sequence>
<organism evidence="2 3">
    <name type="scientific">Neocallimastix californiae</name>
    <dbReference type="NCBI Taxonomy" id="1754190"/>
    <lineage>
        <taxon>Eukaryota</taxon>
        <taxon>Fungi</taxon>
        <taxon>Fungi incertae sedis</taxon>
        <taxon>Chytridiomycota</taxon>
        <taxon>Chytridiomycota incertae sedis</taxon>
        <taxon>Neocallimastigomycetes</taxon>
        <taxon>Neocallimastigales</taxon>
        <taxon>Neocallimastigaceae</taxon>
        <taxon>Neocallimastix</taxon>
    </lineage>
</organism>
<protein>
    <submittedName>
        <fullName evidence="2">Uncharacterized protein</fullName>
    </submittedName>
</protein>
<gene>
    <name evidence="2" type="ORF">LY90DRAFT_700961</name>
</gene>